<dbReference type="OrthoDB" id="2967990at2"/>
<dbReference type="AlphaFoldDB" id="A0A1H4H3U1"/>
<dbReference type="SUPFAM" id="SSF52172">
    <property type="entry name" value="CheY-like"/>
    <property type="match status" value="1"/>
</dbReference>
<feature type="modified residue" description="4-aspartylphosphate" evidence="1">
    <location>
        <position position="54"/>
    </location>
</feature>
<evidence type="ECO:0000313" key="4">
    <source>
        <dbReference type="Proteomes" id="UP000198584"/>
    </source>
</evidence>
<reference evidence="4" key="1">
    <citation type="submission" date="2016-10" db="EMBL/GenBank/DDBJ databases">
        <authorList>
            <person name="Varghese N."/>
            <person name="Submissions S."/>
        </authorList>
    </citation>
    <scope>NUCLEOTIDE SEQUENCE [LARGE SCALE GENOMIC DNA]</scope>
    <source>
        <strain evidence="4">CCM7597</strain>
    </source>
</reference>
<protein>
    <recommendedName>
        <fullName evidence="2">Response regulatory domain-containing protein</fullName>
    </recommendedName>
</protein>
<dbReference type="PROSITE" id="PS50110">
    <property type="entry name" value="RESPONSE_REGULATORY"/>
    <property type="match status" value="1"/>
</dbReference>
<dbReference type="InterPro" id="IPR011006">
    <property type="entry name" value="CheY-like_superfamily"/>
</dbReference>
<accession>A0A1H4H3U1</accession>
<gene>
    <name evidence="3" type="ORF">SAMN05421743_12223</name>
</gene>
<proteinExistence type="predicted"/>
<sequence>MQPRILLLSKDASDLQHLQHVLYDQGIYSQCEDMGNADIKSLLNENDINVILLDESCFSLLAELNSIAKDTSVIILLHHQNEDTIKISMDYNVDNFLMKPRYYNLLPTIYSALENRSQTCQ</sequence>
<keyword evidence="1" id="KW-0597">Phosphoprotein</keyword>
<dbReference type="Proteomes" id="UP000198584">
    <property type="component" value="Unassembled WGS sequence"/>
</dbReference>
<keyword evidence="4" id="KW-1185">Reference proteome</keyword>
<feature type="domain" description="Response regulatory" evidence="2">
    <location>
        <begin position="4"/>
        <end position="114"/>
    </location>
</feature>
<dbReference type="InterPro" id="IPR001789">
    <property type="entry name" value="Sig_transdc_resp-reg_receiver"/>
</dbReference>
<evidence type="ECO:0000259" key="2">
    <source>
        <dbReference type="PROSITE" id="PS50110"/>
    </source>
</evidence>
<dbReference type="GO" id="GO:0000160">
    <property type="term" value="P:phosphorelay signal transduction system"/>
    <property type="evidence" value="ECO:0007669"/>
    <property type="project" value="InterPro"/>
</dbReference>
<organism evidence="3 4">
    <name type="scientific">Thalassobacillus cyri</name>
    <dbReference type="NCBI Taxonomy" id="571932"/>
    <lineage>
        <taxon>Bacteria</taxon>
        <taxon>Bacillati</taxon>
        <taxon>Bacillota</taxon>
        <taxon>Bacilli</taxon>
        <taxon>Bacillales</taxon>
        <taxon>Bacillaceae</taxon>
        <taxon>Thalassobacillus</taxon>
    </lineage>
</organism>
<name>A0A1H4H3U1_9BACI</name>
<evidence type="ECO:0000313" key="3">
    <source>
        <dbReference type="EMBL" id="SEB16467.1"/>
    </source>
</evidence>
<evidence type="ECO:0000256" key="1">
    <source>
        <dbReference type="PROSITE-ProRule" id="PRU00169"/>
    </source>
</evidence>
<dbReference type="RefSeq" id="WP_093046541.1">
    <property type="nucleotide sequence ID" value="NZ_FNQR01000022.1"/>
</dbReference>
<dbReference type="Gene3D" id="3.40.50.2300">
    <property type="match status" value="1"/>
</dbReference>
<dbReference type="EMBL" id="FNQR01000022">
    <property type="protein sequence ID" value="SEB16467.1"/>
    <property type="molecule type" value="Genomic_DNA"/>
</dbReference>